<evidence type="ECO:0000313" key="2">
    <source>
        <dbReference type="EMBL" id="TNJ28519.1"/>
    </source>
</evidence>
<sequence>MQKSLTLSPLQRAALNQGVETDLHHSPQKRVPIGQLPPLRLAIGSSPLNPPSERPLLRPIQPASTQTQSKAIPIQEFHDATRLVDFPSAADSFWSPEPTDLMAIIPGCQPSIGTAVASAPGYLCYCSSNHLHIYRVQQASRGSSPRITLARCIFVSEGRICSVTTDPRRMHVAISCLNQRIRIFSLTTFSPVRDIKLELGLPPVCIQYHPVMEDTLFLLYYSRTDTGELRIVNTMTGMSLTLVTGLRRALLLACSQHKTELAIGFETGDIDLVGLSPSGDKALFCRGLLQETFNSSLPELLEWEAAHNTRKQKPDTVLINLKLLKRLVSYVTTSLKRPAEVTALVYDQRKSDSLLVVFAFGLHCLFNTLTGDCLMLYTASAMSGETLPGGLNARLLEGNAITELARSIFTPQKGLVGGVSTGLFLPDAVGTFVTIDQAAGILRIWHVGTEREVRMEKIATAPFRRMYLLAVPVDNEGGNEGLVTGSQDIQPTEATTDHIGRPTNEENYIVLVDVNGQVLVYSHNTHQIVFRSVTGHTEAITSLAFDPQERHVFLSASSDGRIIQWPAASLTPREHTISPFFHLEGRKQAYATVLQIRAPRAWNHQLIRDSRGVLTSPQLPACEVASYSPDPMLPLVAAAYSNGSVRLFNKSTGRHIIDLFTAFDDPSDSRIDGRRPYFFPPRLQKISTQSIPFLCAKQLAWCPLDSRLLVSGWTDGSLRFSLCLVAQIKLANSTAAKYRYVGIFSIPELCGSTDPSRYALTCLAFIPNSYVLVAGTTSGHILFLDCSPICRDTVQIIAEECYQFDDVSDTSMAGLGNVAPDNDSKEQDGLASFKRLQPLFTQTTSLLQNKERYLLVSHSTLSDLASAQTSKTIGYFPLIDACHIESAGTGENTNTDTGHLTAMAFHPGIASLPTITNYHDVNPHAPACNVLALGDSKGQVTFWGFNESLRAGAITGLQLTLKNTFSDYQTARKEAIAISALLYHPEHPEYILVAGTFGSVHLVDILRCQSRGIVRTNKMAVTSLSVHPKMPYLLILGSVDGSIRIVSLLGSGLGMPLLAYALLKYSYARVVESSPKDFLSDLLGTDMELLNRLGGERRERLLSLTSKAKRRASHTIDEHMVRLLRFFYPRSHDSSLLLRLLEGPHTAGTSLPAYGYLHLCARVELVLVVILYQTVTLAAIPIFPSLQAELYRIYDRERPTLDSREEKDLSVEAIVAYLKTLLEGDCAVYSFGTDITLQGPQLNVRQQINAGLRLCLLFALLTGKFELLSSILWAFGLTTPAMHVSSQLPDSDVWKRQLMSLAAIAAFQCGSGLHSSLLTDEVICDVQAVDEQTYGRFGTDDTLPSDFNHLVRLDSEERITFLLRSQRYLEAKVAAAFWLASMVENTECTEHASLYGGLDGSDTFQVEGLLIHKQDQNLLQRANELFHTASLSLVQQFLDDSRTGDALCELLTLREYEMFMHLYTLSAMYPHFILIPSVLLQRSLSDPVQLLPLSLYFHPEEEEKKAYVVRLRASLQAFLAYLSHHLYYLFLHNTTLIQNSLGSSILRLLRTLLHGVEEVSLGSLLLGIPNTLSASEACGFFVCAYDEVSASQVDETRLNAILCTLDGKIGLQDLSEVDPSSDCYVVPFKALLHYIRRAIHTEFRNEIPQDLQSVPTTLTTASFPIHQEVSPPTLEISPKPIFSLITRTTGLGAAKAILPRSMATHVPIEPSPISLSPTHISPPELGGIPTSDVENNSDDASSDACAYPEQFGADVLLDTNDVLLKGQTVELDLDVGYGVPSDGEINPASDSLELCPFPTLFLSPFSSAIPDLVQRPGHLVQTSTLLTEIMRRLVVAPTAWSQAAPYVSYLGLHIFLTRLPFQQEPSTWDGISHLFLAASSLLRDFGLSELSQICLLAIQRVQQTNPRARVLNEELISKQLLTPIAPSGLAYRRESPLEDLKERLLVLFSGCNRRLKWSLVV</sequence>
<keyword evidence="3" id="KW-1185">Reference proteome</keyword>
<dbReference type="PANTHER" id="PTHR44464">
    <property type="entry name" value="WD REPEAT-CONTAINING PROTEIN 17"/>
    <property type="match status" value="1"/>
</dbReference>
<dbReference type="PROSITE" id="PS50294">
    <property type="entry name" value="WD_REPEATS_REGION"/>
    <property type="match status" value="1"/>
</dbReference>
<dbReference type="SMART" id="SM00320">
    <property type="entry name" value="WD40"/>
    <property type="match status" value="7"/>
</dbReference>
<dbReference type="Proteomes" id="UP000315496">
    <property type="component" value="Chromosome 2"/>
</dbReference>
<dbReference type="Gene3D" id="2.130.10.10">
    <property type="entry name" value="YVTN repeat-like/Quinoprotein amine dehydrogenase"/>
    <property type="match status" value="3"/>
</dbReference>
<keyword evidence="1" id="KW-0853">WD repeat</keyword>
<evidence type="ECO:0000313" key="3">
    <source>
        <dbReference type="Proteomes" id="UP000315496"/>
    </source>
</evidence>
<organism evidence="2 3">
    <name type="scientific">Giardia muris</name>
    <dbReference type="NCBI Taxonomy" id="5742"/>
    <lineage>
        <taxon>Eukaryota</taxon>
        <taxon>Metamonada</taxon>
        <taxon>Diplomonadida</taxon>
        <taxon>Hexamitidae</taxon>
        <taxon>Giardiinae</taxon>
        <taxon>Giardia</taxon>
    </lineage>
</organism>
<comment type="caution">
    <text evidence="2">The sequence shown here is derived from an EMBL/GenBank/DDBJ whole genome shotgun (WGS) entry which is preliminary data.</text>
</comment>
<dbReference type="VEuPathDB" id="GiardiaDB:GMRT_11906"/>
<dbReference type="OrthoDB" id="4869960at2759"/>
<protein>
    <submittedName>
        <fullName evidence="2">WD40 repeat protein</fullName>
    </submittedName>
</protein>
<name>A0A4Z1T7H8_GIAMU</name>
<proteinExistence type="predicted"/>
<gene>
    <name evidence="2" type="ORF">GMRT_11906</name>
</gene>
<dbReference type="InterPro" id="IPR036322">
    <property type="entry name" value="WD40_repeat_dom_sf"/>
</dbReference>
<evidence type="ECO:0000256" key="1">
    <source>
        <dbReference type="PROSITE-ProRule" id="PRU00221"/>
    </source>
</evidence>
<reference evidence="2 3" key="1">
    <citation type="submission" date="2019-05" db="EMBL/GenBank/DDBJ databases">
        <title>The compact genome of Giardia muris reveals important steps in the evolution of intestinal protozoan parasites.</title>
        <authorList>
            <person name="Xu F."/>
            <person name="Jimenez-Gonzalez A."/>
            <person name="Einarsson E."/>
            <person name="Astvaldsson A."/>
            <person name="Peirasmaki D."/>
            <person name="Eckmann L."/>
            <person name="Andersson J.O."/>
            <person name="Svard S.G."/>
            <person name="Jerlstrom-Hultqvist J."/>
        </authorList>
    </citation>
    <scope>NUCLEOTIDE SEQUENCE [LARGE SCALE GENOMIC DNA]</scope>
    <source>
        <strain evidence="2 3">Roberts-Thomson</strain>
    </source>
</reference>
<dbReference type="PROSITE" id="PS50082">
    <property type="entry name" value="WD_REPEATS_2"/>
    <property type="match status" value="1"/>
</dbReference>
<dbReference type="InterPro" id="IPR015943">
    <property type="entry name" value="WD40/YVTN_repeat-like_dom_sf"/>
</dbReference>
<dbReference type="SUPFAM" id="SSF50998">
    <property type="entry name" value="Quinoprotein alcohol dehydrogenase-like"/>
    <property type="match status" value="1"/>
</dbReference>
<dbReference type="EMBL" id="VDLU01000002">
    <property type="protein sequence ID" value="TNJ28519.1"/>
    <property type="molecule type" value="Genomic_DNA"/>
</dbReference>
<dbReference type="InterPro" id="IPR001680">
    <property type="entry name" value="WD40_rpt"/>
</dbReference>
<dbReference type="InterPro" id="IPR011047">
    <property type="entry name" value="Quinoprotein_ADH-like_sf"/>
</dbReference>
<dbReference type="PANTHER" id="PTHR44464:SF1">
    <property type="entry name" value="WD REPEAT-CONTAINING PROTEIN 17"/>
    <property type="match status" value="1"/>
</dbReference>
<accession>A0A4Z1T7H8</accession>
<dbReference type="SUPFAM" id="SSF50978">
    <property type="entry name" value="WD40 repeat-like"/>
    <property type="match status" value="1"/>
</dbReference>
<feature type="repeat" description="WD" evidence="1">
    <location>
        <begin position="533"/>
        <end position="565"/>
    </location>
</feature>
<dbReference type="Pfam" id="PF00400">
    <property type="entry name" value="WD40"/>
    <property type="match status" value="1"/>
</dbReference>